<evidence type="ECO:0000313" key="14">
    <source>
        <dbReference type="Proteomes" id="UP000253209"/>
    </source>
</evidence>
<evidence type="ECO:0000256" key="6">
    <source>
        <dbReference type="ARBA" id="ARBA00023136"/>
    </source>
</evidence>
<dbReference type="InterPro" id="IPR008969">
    <property type="entry name" value="CarboxyPept-like_regulatory"/>
</dbReference>
<proteinExistence type="inferred from homology"/>
<accession>A0A367GNZ3</accession>
<dbReference type="AlphaFoldDB" id="A0A367GNZ3"/>
<evidence type="ECO:0000259" key="11">
    <source>
        <dbReference type="Pfam" id="PF00593"/>
    </source>
</evidence>
<evidence type="ECO:0000256" key="1">
    <source>
        <dbReference type="ARBA" id="ARBA00004571"/>
    </source>
</evidence>
<evidence type="ECO:0000256" key="2">
    <source>
        <dbReference type="ARBA" id="ARBA00022448"/>
    </source>
</evidence>
<dbReference type="SUPFAM" id="SSF49464">
    <property type="entry name" value="Carboxypeptidase regulatory domain-like"/>
    <property type="match status" value="1"/>
</dbReference>
<dbReference type="InterPro" id="IPR037066">
    <property type="entry name" value="Plug_dom_sf"/>
</dbReference>
<comment type="caution">
    <text evidence="13">The sequence shown here is derived from an EMBL/GenBank/DDBJ whole genome shotgun (WGS) entry which is preliminary data.</text>
</comment>
<feature type="signal peptide" evidence="10">
    <location>
        <begin position="1"/>
        <end position="24"/>
    </location>
</feature>
<gene>
    <name evidence="13" type="ORF">DJ568_09850</name>
</gene>
<dbReference type="Gene3D" id="2.40.170.20">
    <property type="entry name" value="TonB-dependent receptor, beta-barrel domain"/>
    <property type="match status" value="1"/>
</dbReference>
<keyword evidence="7 8" id="KW-0998">Cell outer membrane</keyword>
<sequence length="1013" mass="110901">MRKHYLKHYMLVFAMLLISGIAFAQDGSITGTVLDTKRETLPGVSVTLDGTTTGTATDANGAFRLNNIPAGTHTLTATYLGYTTLQKTVTVVSGSIANIEFQLEAQSQSLNEVVVIGYGTQTRKDLTGSVATVSAKDFQKGVITSPEQLIAGKVAGVSVISNGGAPGSGSTIRVRGGASLNASNNPLIVVDGVPLTDAGISGSPNALGLINPNDIQEFSILKDASATAIYGSRASNGVILITTKKGQSGAPQISFNTQFSLSKISKKADIFTPEEFREFVNANATDVDKNKLGTANTDWQDVIYQTASTTDNNLSVSGSAFKNALPYRISAGYLNQEGILKTGKLERTSIAINLNPSLIDNHLKLNLNLRGSQSKSRFAEQGAIAGAIAFDPTQPVYSGNTNYGGYFEYLSPDPESVTGLTGGRNPLGLLEQKDDRSTVYRSIGNLQVDYKFHFLPDLHANANLGYDISKGSGNNFIPPTAASNYKSFRNDGVDPYYSGYQRAFKQTQLNTTLEFFLNYSKDIKPLNTRLEAVAGYAFYDFQITDYNFPVYSTERVNGEFVVNKSTIPNFPFDKPRNTLESYYGRLNLSIADKYVVTGTIRRDGSSRFSPSTRYAVFPSAAFAWKIKEESFLINVEALSDLKIRVGYGVTGQREGIGNYDYISYYNYSTNFAQYQLGDVFYHLYRPGAYAANRKWEETAMTNVAIDYGFLNGRINGSIEYYSRKTKDLLNAITQPALTNFANIFIVNIGKMENKGVEFNINAEAVKTKDLSWNLGFNATYNQNKITNLTVSDDPSYPGVEFGSPSRGTGSFIQIQSVGSPRGSFYVLQQVYGANGKPVDGAFVDQNGDGIINNKDQYRYKASDPKMYLGFSSNINYKKWSAGFVARASLGNYLYNDFKANTGILNNIFNAVNPSLNNGFKTGIESGIKGDGDKFFLSDYYVENASFLRMDNVNVGYNFGKIFNNTADLRISANVQNVFIITKYSGVDPEIQSGIDRNFYPRPRTFVLGLNVNF</sequence>
<dbReference type="Proteomes" id="UP000253209">
    <property type="component" value="Unassembled WGS sequence"/>
</dbReference>
<keyword evidence="6 8" id="KW-0472">Membrane</keyword>
<dbReference type="PROSITE" id="PS52016">
    <property type="entry name" value="TONB_DEPENDENT_REC_3"/>
    <property type="match status" value="1"/>
</dbReference>
<dbReference type="InterPro" id="IPR039426">
    <property type="entry name" value="TonB-dep_rcpt-like"/>
</dbReference>
<keyword evidence="2 8" id="KW-0813">Transport</keyword>
<keyword evidence="10" id="KW-0732">Signal</keyword>
<evidence type="ECO:0000256" key="10">
    <source>
        <dbReference type="SAM" id="SignalP"/>
    </source>
</evidence>
<feature type="domain" description="TonB-dependent receptor plug" evidence="12">
    <location>
        <begin position="123"/>
        <end position="238"/>
    </location>
</feature>
<dbReference type="GO" id="GO:0009279">
    <property type="term" value="C:cell outer membrane"/>
    <property type="evidence" value="ECO:0007669"/>
    <property type="project" value="UniProtKB-SubCell"/>
</dbReference>
<evidence type="ECO:0000313" key="13">
    <source>
        <dbReference type="EMBL" id="RCH54778.1"/>
    </source>
</evidence>
<protein>
    <submittedName>
        <fullName evidence="13">SusC/RagA family protein</fullName>
    </submittedName>
</protein>
<dbReference type="Gene3D" id="2.60.40.1120">
    <property type="entry name" value="Carboxypeptidase-like, regulatory domain"/>
    <property type="match status" value="1"/>
</dbReference>
<evidence type="ECO:0000256" key="5">
    <source>
        <dbReference type="ARBA" id="ARBA00023077"/>
    </source>
</evidence>
<evidence type="ECO:0000256" key="9">
    <source>
        <dbReference type="RuleBase" id="RU003357"/>
    </source>
</evidence>
<dbReference type="NCBIfam" id="TIGR04056">
    <property type="entry name" value="OMP_RagA_SusC"/>
    <property type="match status" value="1"/>
</dbReference>
<dbReference type="EMBL" id="QGDC01000005">
    <property type="protein sequence ID" value="RCH54778.1"/>
    <property type="molecule type" value="Genomic_DNA"/>
</dbReference>
<feature type="chain" id="PRO_5016827734" evidence="10">
    <location>
        <begin position="25"/>
        <end position="1013"/>
    </location>
</feature>
<evidence type="ECO:0000256" key="8">
    <source>
        <dbReference type="PROSITE-ProRule" id="PRU01360"/>
    </source>
</evidence>
<comment type="similarity">
    <text evidence="8 9">Belongs to the TonB-dependent receptor family.</text>
</comment>
<dbReference type="Pfam" id="PF07715">
    <property type="entry name" value="Plug"/>
    <property type="match status" value="1"/>
</dbReference>
<dbReference type="SUPFAM" id="SSF56935">
    <property type="entry name" value="Porins"/>
    <property type="match status" value="1"/>
</dbReference>
<dbReference type="OrthoDB" id="9768177at2"/>
<dbReference type="InterPro" id="IPR023996">
    <property type="entry name" value="TonB-dep_OMP_SusC/RagA"/>
</dbReference>
<dbReference type="Pfam" id="PF13715">
    <property type="entry name" value="CarbopepD_reg_2"/>
    <property type="match status" value="1"/>
</dbReference>
<keyword evidence="14" id="KW-1185">Reference proteome</keyword>
<keyword evidence="5 9" id="KW-0798">TonB box</keyword>
<dbReference type="FunFam" id="2.170.130.10:FF:000008">
    <property type="entry name" value="SusC/RagA family TonB-linked outer membrane protein"/>
    <property type="match status" value="1"/>
</dbReference>
<keyword evidence="3 8" id="KW-1134">Transmembrane beta strand</keyword>
<organism evidence="13 14">
    <name type="scientific">Mucilaginibacter hurinus</name>
    <dbReference type="NCBI Taxonomy" id="2201324"/>
    <lineage>
        <taxon>Bacteria</taxon>
        <taxon>Pseudomonadati</taxon>
        <taxon>Bacteroidota</taxon>
        <taxon>Sphingobacteriia</taxon>
        <taxon>Sphingobacteriales</taxon>
        <taxon>Sphingobacteriaceae</taxon>
        <taxon>Mucilaginibacter</taxon>
    </lineage>
</organism>
<keyword evidence="4 8" id="KW-0812">Transmembrane</keyword>
<dbReference type="Pfam" id="PF00593">
    <property type="entry name" value="TonB_dep_Rec_b-barrel"/>
    <property type="match status" value="1"/>
</dbReference>
<dbReference type="InterPro" id="IPR012910">
    <property type="entry name" value="Plug_dom"/>
</dbReference>
<comment type="subcellular location">
    <subcellularLocation>
        <location evidence="1 8">Cell outer membrane</location>
        <topology evidence="1 8">Multi-pass membrane protein</topology>
    </subcellularLocation>
</comment>
<reference evidence="13 14" key="1">
    <citation type="submission" date="2018-05" db="EMBL/GenBank/DDBJ databases">
        <title>Mucilaginibacter hurinus sp. nov., isolated from briquette warehouse soil.</title>
        <authorList>
            <person name="Choi L."/>
        </authorList>
    </citation>
    <scope>NUCLEOTIDE SEQUENCE [LARGE SCALE GENOMIC DNA]</scope>
    <source>
        <strain evidence="13 14">ZR32</strain>
    </source>
</reference>
<name>A0A367GNZ3_9SPHI</name>
<evidence type="ECO:0000256" key="4">
    <source>
        <dbReference type="ARBA" id="ARBA00022692"/>
    </source>
</evidence>
<evidence type="ECO:0000256" key="7">
    <source>
        <dbReference type="ARBA" id="ARBA00023237"/>
    </source>
</evidence>
<dbReference type="InterPro" id="IPR000531">
    <property type="entry name" value="Beta-barrel_TonB"/>
</dbReference>
<dbReference type="InterPro" id="IPR023997">
    <property type="entry name" value="TonB-dep_OMP_SusC/RagA_CS"/>
</dbReference>
<dbReference type="Gene3D" id="2.170.130.10">
    <property type="entry name" value="TonB-dependent receptor, plug domain"/>
    <property type="match status" value="1"/>
</dbReference>
<dbReference type="NCBIfam" id="TIGR04057">
    <property type="entry name" value="SusC_RagA_signa"/>
    <property type="match status" value="1"/>
</dbReference>
<evidence type="ECO:0000259" key="12">
    <source>
        <dbReference type="Pfam" id="PF07715"/>
    </source>
</evidence>
<evidence type="ECO:0000256" key="3">
    <source>
        <dbReference type="ARBA" id="ARBA00022452"/>
    </source>
</evidence>
<dbReference type="InterPro" id="IPR036942">
    <property type="entry name" value="Beta-barrel_TonB_sf"/>
</dbReference>
<feature type="domain" description="TonB-dependent receptor-like beta-barrel" evidence="11">
    <location>
        <begin position="393"/>
        <end position="977"/>
    </location>
</feature>
<dbReference type="RefSeq" id="WP_114005104.1">
    <property type="nucleotide sequence ID" value="NZ_QGDC01000005.1"/>
</dbReference>